<feature type="transmembrane region" description="Helical" evidence="6">
    <location>
        <begin position="325"/>
        <end position="347"/>
    </location>
</feature>
<protein>
    <submittedName>
        <fullName evidence="9">ABC transporter permease</fullName>
    </submittedName>
</protein>
<dbReference type="Pfam" id="PF12704">
    <property type="entry name" value="MacB_PCD"/>
    <property type="match status" value="1"/>
</dbReference>
<evidence type="ECO:0000256" key="3">
    <source>
        <dbReference type="ARBA" id="ARBA00022692"/>
    </source>
</evidence>
<feature type="transmembrane region" description="Helical" evidence="6">
    <location>
        <begin position="21"/>
        <end position="44"/>
    </location>
</feature>
<dbReference type="Proteomes" id="UP000823661">
    <property type="component" value="Unassembled WGS sequence"/>
</dbReference>
<reference evidence="9" key="2">
    <citation type="journal article" date="2021" name="PeerJ">
        <title>Extensive microbial diversity within the chicken gut microbiome revealed by metagenomics and culture.</title>
        <authorList>
            <person name="Gilroy R."/>
            <person name="Ravi A."/>
            <person name="Getino M."/>
            <person name="Pursley I."/>
            <person name="Horton D.L."/>
            <person name="Alikhan N.F."/>
            <person name="Baker D."/>
            <person name="Gharbi K."/>
            <person name="Hall N."/>
            <person name="Watson M."/>
            <person name="Adriaenssens E.M."/>
            <person name="Foster-Nyarko E."/>
            <person name="Jarju S."/>
            <person name="Secka A."/>
            <person name="Antonio M."/>
            <person name="Oren A."/>
            <person name="Chaudhuri R.R."/>
            <person name="La Ragione R."/>
            <person name="Hildebrand F."/>
            <person name="Pallen M.J."/>
        </authorList>
    </citation>
    <scope>NUCLEOTIDE SEQUENCE</scope>
    <source>
        <strain evidence="9">B1-20833</strain>
    </source>
</reference>
<dbReference type="AlphaFoldDB" id="A0A9D9HHS8"/>
<dbReference type="InterPro" id="IPR025857">
    <property type="entry name" value="MacB_PCD"/>
</dbReference>
<comment type="subcellular location">
    <subcellularLocation>
        <location evidence="1">Cell membrane</location>
        <topology evidence="1">Multi-pass membrane protein</topology>
    </subcellularLocation>
</comment>
<keyword evidence="2" id="KW-1003">Cell membrane</keyword>
<accession>A0A9D9HHS8</accession>
<feature type="domain" description="ABC3 transporter permease C-terminal" evidence="7">
    <location>
        <begin position="275"/>
        <end position="395"/>
    </location>
</feature>
<proteinExistence type="predicted"/>
<feature type="transmembrane region" description="Helical" evidence="6">
    <location>
        <begin position="367"/>
        <end position="388"/>
    </location>
</feature>
<reference evidence="9" key="1">
    <citation type="submission" date="2020-10" db="EMBL/GenBank/DDBJ databases">
        <authorList>
            <person name="Gilroy R."/>
        </authorList>
    </citation>
    <scope>NUCLEOTIDE SEQUENCE</scope>
    <source>
        <strain evidence="9">B1-20833</strain>
    </source>
</reference>
<evidence type="ECO:0000259" key="8">
    <source>
        <dbReference type="Pfam" id="PF12704"/>
    </source>
</evidence>
<dbReference type="InterPro" id="IPR003838">
    <property type="entry name" value="ABC3_permease_C"/>
</dbReference>
<organism evidence="9 10">
    <name type="scientific">Candidatus Cryptobacteroides intestinavium</name>
    <dbReference type="NCBI Taxonomy" id="2840766"/>
    <lineage>
        <taxon>Bacteria</taxon>
        <taxon>Pseudomonadati</taxon>
        <taxon>Bacteroidota</taxon>
        <taxon>Bacteroidia</taxon>
        <taxon>Bacteroidales</taxon>
        <taxon>Candidatus Cryptobacteroides</taxon>
    </lineage>
</organism>
<feature type="transmembrane region" description="Helical" evidence="6">
    <location>
        <begin position="266"/>
        <end position="288"/>
    </location>
</feature>
<evidence type="ECO:0000313" key="10">
    <source>
        <dbReference type="Proteomes" id="UP000823661"/>
    </source>
</evidence>
<keyword evidence="3 6" id="KW-0812">Transmembrane</keyword>
<dbReference type="GO" id="GO:0005886">
    <property type="term" value="C:plasma membrane"/>
    <property type="evidence" value="ECO:0007669"/>
    <property type="project" value="UniProtKB-SubCell"/>
</dbReference>
<sequence length="405" mass="45037">MKRLSVYIRLSWQNILRHKGYSFFVVFGAAISFAFITVLMQIYYTVDFDRPPFSEAGRIVEMGTFHDYEGKTVPSLRDSEMPDFAGRFYDMESYAMLSSQISNIYIGDVLHPLSLYFTNPGFWDVFDFRFIDGRPFNASDVGNGSRVAVIEKKLAQDLFGSPDVVGRGMEYLGSTFTIIGVVDSFTEFSSDGNGLGNIWIPNIFNEKLSDDSPSDLYLLFSRDIGADEIRNEVSSCVTSYFNERDTRVDIRPESVRTLHDRRDDGWFFSWGIWGILFILILVPSVNIVSLSAANAYSRLHETSVCRALGATSSSAFISLMTEHSILVFIGVIIGILLVYPLAAALNAALDAGAFGTALFSGLDVPVIVMFVLPVFVLFSLLSGGLPAWRISRKNIADSLKGNVEL</sequence>
<evidence type="ECO:0000256" key="6">
    <source>
        <dbReference type="SAM" id="Phobius"/>
    </source>
</evidence>
<dbReference type="PANTHER" id="PTHR30572:SF18">
    <property type="entry name" value="ABC-TYPE MACROLIDE FAMILY EXPORT SYSTEM PERMEASE COMPONENT 2"/>
    <property type="match status" value="1"/>
</dbReference>
<dbReference type="PANTHER" id="PTHR30572">
    <property type="entry name" value="MEMBRANE COMPONENT OF TRANSPORTER-RELATED"/>
    <property type="match status" value="1"/>
</dbReference>
<dbReference type="GO" id="GO:0022857">
    <property type="term" value="F:transmembrane transporter activity"/>
    <property type="evidence" value="ECO:0007669"/>
    <property type="project" value="TreeGrafter"/>
</dbReference>
<evidence type="ECO:0000256" key="2">
    <source>
        <dbReference type="ARBA" id="ARBA00022475"/>
    </source>
</evidence>
<evidence type="ECO:0000313" key="9">
    <source>
        <dbReference type="EMBL" id="MBO8451799.1"/>
    </source>
</evidence>
<keyword evidence="5 6" id="KW-0472">Membrane</keyword>
<evidence type="ECO:0000256" key="5">
    <source>
        <dbReference type="ARBA" id="ARBA00023136"/>
    </source>
</evidence>
<feature type="domain" description="MacB-like periplasmic core" evidence="8">
    <location>
        <begin position="22"/>
        <end position="205"/>
    </location>
</feature>
<evidence type="ECO:0000259" key="7">
    <source>
        <dbReference type="Pfam" id="PF02687"/>
    </source>
</evidence>
<evidence type="ECO:0000256" key="1">
    <source>
        <dbReference type="ARBA" id="ARBA00004651"/>
    </source>
</evidence>
<keyword evidence="4 6" id="KW-1133">Transmembrane helix</keyword>
<name>A0A9D9HHS8_9BACT</name>
<evidence type="ECO:0000256" key="4">
    <source>
        <dbReference type="ARBA" id="ARBA00022989"/>
    </source>
</evidence>
<comment type="caution">
    <text evidence="9">The sequence shown here is derived from an EMBL/GenBank/DDBJ whole genome shotgun (WGS) entry which is preliminary data.</text>
</comment>
<dbReference type="InterPro" id="IPR050250">
    <property type="entry name" value="Macrolide_Exporter_MacB"/>
</dbReference>
<gene>
    <name evidence="9" type="ORF">IAC06_02795</name>
</gene>
<dbReference type="EMBL" id="JADIMI010000022">
    <property type="protein sequence ID" value="MBO8451799.1"/>
    <property type="molecule type" value="Genomic_DNA"/>
</dbReference>
<dbReference type="Pfam" id="PF02687">
    <property type="entry name" value="FtsX"/>
    <property type="match status" value="1"/>
</dbReference>